<dbReference type="SUPFAM" id="SSF103473">
    <property type="entry name" value="MFS general substrate transporter"/>
    <property type="match status" value="1"/>
</dbReference>
<comment type="subcellular location">
    <subcellularLocation>
        <location evidence="1">Membrane</location>
        <topology evidence="1">Multi-pass membrane protein</topology>
    </subcellularLocation>
</comment>
<dbReference type="PANTHER" id="PTHR43791">
    <property type="entry name" value="PERMEASE-RELATED"/>
    <property type="match status" value="1"/>
</dbReference>
<dbReference type="Proteomes" id="UP001320420">
    <property type="component" value="Unassembled WGS sequence"/>
</dbReference>
<organism evidence="9 10">
    <name type="scientific">Diatrype stigma</name>
    <dbReference type="NCBI Taxonomy" id="117547"/>
    <lineage>
        <taxon>Eukaryota</taxon>
        <taxon>Fungi</taxon>
        <taxon>Dikarya</taxon>
        <taxon>Ascomycota</taxon>
        <taxon>Pezizomycotina</taxon>
        <taxon>Sordariomycetes</taxon>
        <taxon>Xylariomycetidae</taxon>
        <taxon>Xylariales</taxon>
        <taxon>Diatrypaceae</taxon>
        <taxon>Diatrype</taxon>
    </lineage>
</organism>
<comment type="caution">
    <text evidence="9">The sequence shown here is derived from an EMBL/GenBank/DDBJ whole genome shotgun (WGS) entry which is preliminary data.</text>
</comment>
<dbReference type="Gene3D" id="1.20.1250.20">
    <property type="entry name" value="MFS general substrate transporter like domains"/>
    <property type="match status" value="2"/>
</dbReference>
<dbReference type="InterPro" id="IPR020846">
    <property type="entry name" value="MFS_dom"/>
</dbReference>
<sequence>MSSIDKAPSTDKQESPSASKDFVHLEASEQQPFGGGEDSVADTSEAGVKMERRVKLKTDFFILPLLASIYFLAQMGRSDLGNAKVAGLDDDLALTPDMYSNVAAIFTVGYLVFQLPGTLLLRQIGPAIQFSGAMILWGVVTVCTVKASAYPHLMAIRFLIGVVEAFIQGSILYLSFWYRYGELATRGAIVYSTSALAGSFNGLLSYGVQKDLGGRNGWNAWQWIFFIEGIIPIIWGFVVLALLPPTPEKVRFGFSDDEKKLIVRRSRASHNTGDGTIRPKLILKLLIDPKFWMTTIINCGNHFCSNALQNFIPALLNDSMGFDALQSQLMSVIVYAVTFFSIIGSCWASDKLRMRGPIIVLDSAVACVGLILLLTLSQPAGRLVAACITAAGAYPIVVLTLTWTATNHPGYTYRASAAALINVFSQAIAIAGNKSFDDPPFYRKGLGSSLGMIALSGVVAALLDWHLKRLNAKKRRDQHTPEAEALRHESIDVVGNKHPDFFYQY</sequence>
<accession>A0AAN9UN61</accession>
<feature type="transmembrane region" description="Helical" evidence="7">
    <location>
        <begin position="98"/>
        <end position="121"/>
    </location>
</feature>
<dbReference type="Pfam" id="PF07690">
    <property type="entry name" value="MFS_1"/>
    <property type="match status" value="1"/>
</dbReference>
<dbReference type="GO" id="GO:0016020">
    <property type="term" value="C:membrane"/>
    <property type="evidence" value="ECO:0007669"/>
    <property type="project" value="UniProtKB-SubCell"/>
</dbReference>
<dbReference type="PANTHER" id="PTHR43791:SF36">
    <property type="entry name" value="TRANSPORTER, PUTATIVE (AFU_ORTHOLOGUE AFUA_6G08340)-RELATED"/>
    <property type="match status" value="1"/>
</dbReference>
<feature type="transmembrane region" description="Helical" evidence="7">
    <location>
        <begin position="60"/>
        <end position="78"/>
    </location>
</feature>
<feature type="transmembrane region" description="Helical" evidence="7">
    <location>
        <begin position="383"/>
        <end position="403"/>
    </location>
</feature>
<evidence type="ECO:0000256" key="5">
    <source>
        <dbReference type="ARBA" id="ARBA00023136"/>
    </source>
</evidence>
<gene>
    <name evidence="9" type="ORF">SLS62_005951</name>
</gene>
<proteinExistence type="predicted"/>
<evidence type="ECO:0000256" key="6">
    <source>
        <dbReference type="SAM" id="MobiDB-lite"/>
    </source>
</evidence>
<reference evidence="9 10" key="1">
    <citation type="submission" date="2024-02" db="EMBL/GenBank/DDBJ databases">
        <title>De novo assembly and annotation of 12 fungi associated with fruit tree decline syndrome in Ontario, Canada.</title>
        <authorList>
            <person name="Sulman M."/>
            <person name="Ellouze W."/>
            <person name="Ilyukhin E."/>
        </authorList>
    </citation>
    <scope>NUCLEOTIDE SEQUENCE [LARGE SCALE GENOMIC DNA]</scope>
    <source>
        <strain evidence="9 10">M11/M66-122</strain>
    </source>
</reference>
<evidence type="ECO:0000259" key="8">
    <source>
        <dbReference type="PROSITE" id="PS50850"/>
    </source>
</evidence>
<evidence type="ECO:0000256" key="1">
    <source>
        <dbReference type="ARBA" id="ARBA00004141"/>
    </source>
</evidence>
<keyword evidence="10" id="KW-1185">Reference proteome</keyword>
<evidence type="ECO:0000256" key="7">
    <source>
        <dbReference type="SAM" id="Phobius"/>
    </source>
</evidence>
<keyword evidence="5 7" id="KW-0472">Membrane</keyword>
<evidence type="ECO:0000313" key="10">
    <source>
        <dbReference type="Proteomes" id="UP001320420"/>
    </source>
</evidence>
<feature type="transmembrane region" description="Helical" evidence="7">
    <location>
        <begin position="328"/>
        <end position="347"/>
    </location>
</feature>
<dbReference type="InterPro" id="IPR011701">
    <property type="entry name" value="MFS"/>
</dbReference>
<feature type="transmembrane region" description="Helical" evidence="7">
    <location>
        <begin position="445"/>
        <end position="467"/>
    </location>
</feature>
<feature type="transmembrane region" description="Helical" evidence="7">
    <location>
        <begin position="188"/>
        <end position="208"/>
    </location>
</feature>
<dbReference type="InterPro" id="IPR036259">
    <property type="entry name" value="MFS_trans_sf"/>
</dbReference>
<keyword evidence="4 7" id="KW-1133">Transmembrane helix</keyword>
<feature type="region of interest" description="Disordered" evidence="6">
    <location>
        <begin position="1"/>
        <end position="44"/>
    </location>
</feature>
<dbReference type="AlphaFoldDB" id="A0AAN9UN61"/>
<feature type="transmembrane region" description="Helical" evidence="7">
    <location>
        <begin position="359"/>
        <end position="377"/>
    </location>
</feature>
<feature type="transmembrane region" description="Helical" evidence="7">
    <location>
        <begin position="220"/>
        <end position="243"/>
    </location>
</feature>
<feature type="transmembrane region" description="Helical" evidence="7">
    <location>
        <begin position="128"/>
        <end position="149"/>
    </location>
</feature>
<dbReference type="GO" id="GO:0022857">
    <property type="term" value="F:transmembrane transporter activity"/>
    <property type="evidence" value="ECO:0007669"/>
    <property type="project" value="InterPro"/>
</dbReference>
<evidence type="ECO:0000256" key="3">
    <source>
        <dbReference type="ARBA" id="ARBA00022692"/>
    </source>
</evidence>
<keyword evidence="2" id="KW-0813">Transport</keyword>
<keyword evidence="3 7" id="KW-0812">Transmembrane</keyword>
<dbReference type="PROSITE" id="PS50850">
    <property type="entry name" value="MFS"/>
    <property type="match status" value="1"/>
</dbReference>
<protein>
    <recommendedName>
        <fullName evidence="8">Major facilitator superfamily (MFS) profile domain-containing protein</fullName>
    </recommendedName>
</protein>
<evidence type="ECO:0000313" key="9">
    <source>
        <dbReference type="EMBL" id="KAK7751989.1"/>
    </source>
</evidence>
<evidence type="ECO:0000256" key="4">
    <source>
        <dbReference type="ARBA" id="ARBA00022989"/>
    </source>
</evidence>
<name>A0AAN9UN61_9PEZI</name>
<evidence type="ECO:0000256" key="2">
    <source>
        <dbReference type="ARBA" id="ARBA00022448"/>
    </source>
</evidence>
<feature type="domain" description="Major facilitator superfamily (MFS) profile" evidence="8">
    <location>
        <begin position="62"/>
        <end position="505"/>
    </location>
</feature>
<dbReference type="EMBL" id="JAKJXP020000042">
    <property type="protein sequence ID" value="KAK7751989.1"/>
    <property type="molecule type" value="Genomic_DNA"/>
</dbReference>
<feature type="transmembrane region" description="Helical" evidence="7">
    <location>
        <begin position="155"/>
        <end position="176"/>
    </location>
</feature>